<evidence type="ECO:0000313" key="2">
    <source>
        <dbReference type="Proteomes" id="UP001344658"/>
    </source>
</evidence>
<evidence type="ECO:0000313" key="1">
    <source>
        <dbReference type="EMBL" id="MEE4546734.1"/>
    </source>
</evidence>
<keyword evidence="2" id="KW-1185">Reference proteome</keyword>
<dbReference type="EMBL" id="JAZEWV010000052">
    <property type="protein sequence ID" value="MEE4546734.1"/>
    <property type="molecule type" value="Genomic_DNA"/>
</dbReference>
<dbReference type="RefSeq" id="WP_330800475.1">
    <property type="nucleotide sequence ID" value="NZ_JAZEWV010000052.1"/>
</dbReference>
<dbReference type="Proteomes" id="UP001344658">
    <property type="component" value="Unassembled WGS sequence"/>
</dbReference>
<comment type="caution">
    <text evidence="1">The sequence shown here is derived from an EMBL/GenBank/DDBJ whole genome shotgun (WGS) entry which is preliminary data.</text>
</comment>
<name>A0ABU7PLM5_9ACTN</name>
<sequence length="331" mass="36599">MTSEQHPEHMFRRFAGTFTADEHPDLVLMSGGEVMLRPELVKDIANTARAVGARSYALSGMFFARKPRIAAPIRAAIDALDHFSASLDVFHEEEVSRAQVFRVLHELIDDGKDVSIQLTGLGADDPYLADITTAVRREFDDRVPMLVAPLAPTGRAEQWLTRPAAAAHPHPQTTLPAPCWLSAWPVIGFDGQVTSCGNQDVMDGKVPLPPHLYLGHIRTDDWATIKERCLASPMVRAVRTYGPYYLAERFGDELACDGYCQTCWKLSGDAATPARIKEFELLPATRAVEDTALRMARQAGPLSFARRFGITRYADLVSLGYSATREVAWSD</sequence>
<gene>
    <name evidence="1" type="ORF">V2S66_32820</name>
</gene>
<accession>A0ABU7PLM5</accession>
<proteinExistence type="predicted"/>
<dbReference type="InterPro" id="IPR058240">
    <property type="entry name" value="rSAM_sf"/>
</dbReference>
<dbReference type="SUPFAM" id="SSF102114">
    <property type="entry name" value="Radical SAM enzymes"/>
    <property type="match status" value="1"/>
</dbReference>
<reference evidence="1 2" key="1">
    <citation type="submission" date="2023-12" db="EMBL/GenBank/DDBJ databases">
        <title>Streptomyces sp. V4-01.</title>
        <authorList>
            <person name="Somphong A."/>
            <person name="Phongsopitanun W."/>
        </authorList>
    </citation>
    <scope>NUCLEOTIDE SEQUENCE [LARGE SCALE GENOMIC DNA]</scope>
    <source>
        <strain evidence="1 2">V4-01</strain>
    </source>
</reference>
<protein>
    <submittedName>
        <fullName evidence="1">Radical SAM protein</fullName>
    </submittedName>
</protein>
<organism evidence="1 2">
    <name type="scientific">Actinacidiphila polyblastidii</name>
    <dbReference type="NCBI Taxonomy" id="3110430"/>
    <lineage>
        <taxon>Bacteria</taxon>
        <taxon>Bacillati</taxon>
        <taxon>Actinomycetota</taxon>
        <taxon>Actinomycetes</taxon>
        <taxon>Kitasatosporales</taxon>
        <taxon>Streptomycetaceae</taxon>
        <taxon>Actinacidiphila</taxon>
    </lineage>
</organism>